<evidence type="ECO:0000256" key="1">
    <source>
        <dbReference type="SAM" id="Phobius"/>
    </source>
</evidence>
<evidence type="ECO:0000313" key="2">
    <source>
        <dbReference type="EMBL" id="MPM99674.1"/>
    </source>
</evidence>
<organism evidence="2">
    <name type="scientific">bioreactor metagenome</name>
    <dbReference type="NCBI Taxonomy" id="1076179"/>
    <lineage>
        <taxon>unclassified sequences</taxon>
        <taxon>metagenomes</taxon>
        <taxon>ecological metagenomes</taxon>
    </lineage>
</organism>
<keyword evidence="1" id="KW-0812">Transmembrane</keyword>
<accession>A0A645ECB0</accession>
<dbReference type="EMBL" id="VSSQ01045763">
    <property type="protein sequence ID" value="MPM99674.1"/>
    <property type="molecule type" value="Genomic_DNA"/>
</dbReference>
<protein>
    <submittedName>
        <fullName evidence="2">Uncharacterized protein</fullName>
    </submittedName>
</protein>
<comment type="caution">
    <text evidence="2">The sequence shown here is derived from an EMBL/GenBank/DDBJ whole genome shotgun (WGS) entry which is preliminary data.</text>
</comment>
<dbReference type="AlphaFoldDB" id="A0A645ECB0"/>
<name>A0A645ECB0_9ZZZZ</name>
<sequence length="125" mass="14360">MNGTSVELVIDIILALLSSVGILFLLMKLALHPTLVIISEEGIWNKKTGEQSWDMVDSFDFQDKTVSNTNGSHITTYLHITFKPESGLEKKKSVIRYNMAYLNKNADTIEKTIKVHYYQHTHKRY</sequence>
<keyword evidence="1" id="KW-1133">Transmembrane helix</keyword>
<proteinExistence type="predicted"/>
<gene>
    <name evidence="2" type="ORF">SDC9_146868</name>
</gene>
<reference evidence="2" key="1">
    <citation type="submission" date="2019-08" db="EMBL/GenBank/DDBJ databases">
        <authorList>
            <person name="Kucharzyk K."/>
            <person name="Murdoch R.W."/>
            <person name="Higgins S."/>
            <person name="Loffler F."/>
        </authorList>
    </citation>
    <scope>NUCLEOTIDE SEQUENCE</scope>
</reference>
<feature type="transmembrane region" description="Helical" evidence="1">
    <location>
        <begin position="12"/>
        <end position="31"/>
    </location>
</feature>
<keyword evidence="1" id="KW-0472">Membrane</keyword>